<dbReference type="Gene3D" id="3.40.50.300">
    <property type="entry name" value="P-loop containing nucleotide triphosphate hydrolases"/>
    <property type="match status" value="1"/>
</dbReference>
<keyword evidence="6" id="KW-1185">Reference proteome</keyword>
<dbReference type="HAMAP" id="MF_00849">
    <property type="entry name" value="BipA"/>
    <property type="match status" value="1"/>
</dbReference>
<keyword evidence="3" id="KW-0699">rRNA-binding</keyword>
<dbReference type="Pfam" id="PF00679">
    <property type="entry name" value="EFG_C"/>
    <property type="match status" value="1"/>
</dbReference>
<proteinExistence type="inferred from homology"/>
<dbReference type="Pfam" id="PF03144">
    <property type="entry name" value="GTP_EFTU_D2"/>
    <property type="match status" value="1"/>
</dbReference>
<keyword evidence="3" id="KW-0694">RNA-binding</keyword>
<feature type="binding site" evidence="3">
    <location>
        <begin position="18"/>
        <end position="23"/>
    </location>
    <ligand>
        <name>GTP</name>
        <dbReference type="ChEBI" id="CHEBI:37565"/>
    </ligand>
</feature>
<dbReference type="GO" id="GO:0000049">
    <property type="term" value="F:tRNA binding"/>
    <property type="evidence" value="ECO:0007669"/>
    <property type="project" value="UniProtKB-KW"/>
</dbReference>
<comment type="function">
    <text evidence="3">A 50S ribosomal subunit assembly protein with GTPase activity, required for 50S subunit assembly at low temperatures, may also play a role in translation. Binds GTP and analogs. Binds the 70S ribosome between the 30S and 50S subunits, in a similar position as ribosome-bound EF-G; it contacts a number of ribosomal proteins, both rRNAs and the A-site tRNA.</text>
</comment>
<dbReference type="STRING" id="1236220.SAMN04488112_107181"/>
<protein>
    <recommendedName>
        <fullName evidence="3">Large ribosomal subunit assembly factor BipA</fullName>
        <ecNumber evidence="3">3.6.5.-</ecNumber>
    </recommendedName>
    <alternativeName>
        <fullName evidence="3">GTP-binding protein BipA</fullName>
    </alternativeName>
</protein>
<dbReference type="GO" id="GO:0005525">
    <property type="term" value="F:GTP binding"/>
    <property type="evidence" value="ECO:0007669"/>
    <property type="project" value="UniProtKB-UniRule"/>
</dbReference>
<reference evidence="5 6" key="1">
    <citation type="submission" date="2016-10" db="EMBL/GenBank/DDBJ databases">
        <authorList>
            <person name="de Groot N.N."/>
        </authorList>
    </citation>
    <scope>NUCLEOTIDE SEQUENCE [LARGE SCALE GENOMIC DNA]</scope>
    <source>
        <strain evidence="5 6">DSM 45514</strain>
    </source>
</reference>
<dbReference type="InterPro" id="IPR000795">
    <property type="entry name" value="T_Tr_GTP-bd_dom"/>
</dbReference>
<dbReference type="Gene3D" id="3.30.70.240">
    <property type="match status" value="1"/>
</dbReference>
<dbReference type="PROSITE" id="PS00301">
    <property type="entry name" value="G_TR_1"/>
    <property type="match status" value="1"/>
</dbReference>
<gene>
    <name evidence="3" type="primary">bipA</name>
    <name evidence="5" type="ORF">SAMN04488112_107181</name>
</gene>
<dbReference type="CDD" id="cd16263">
    <property type="entry name" value="BipA_III"/>
    <property type="match status" value="1"/>
</dbReference>
<keyword evidence="2 3" id="KW-0342">GTP-binding</keyword>
<sequence length="611" mass="68272">MTMKAEHIRNIAMIAHVDHGKTTLVDAMLKQSRIFRKNQPVEERVMDSNDLERERGITILSKNTAVEYEGVKINIVDTPGHADFGGEVERVMNMVDGVLLLVDSVEGPMPQTKFVLRHALEQGHQAIVVVNKIDRPNARPDHVIDRTFDLFVDLGATEEQAEFPVLYTNALTGACGKEPDQLTDSMVPLFEEILNALPAPQVDPKGPLQLQATLMGYDDYKGKIVIGRLNSGSIGKNDHVLRIDREQNHHPLKVSQVFTHEGLNRIEVDRADAGDIVALTGLGDVGIGDTITDPDHPKALPPIKVEEPTLTVTFGVNSSPFAGREGEYVTSRKLRERLFIESARDVALNVEDTDSPDTFLVAGRGELHIGILIENMRREGYEFEVSKPEVILKKIDEKWHEPMEIVEVEVSEAYQGAVVELLGKRKGQMIDMSVRDDGSMHYTFRVPTRGLIGFRHQFLTATRGEGLMNTLFGGFEPHAGDIPTRDHGSLVAWEPGEATSYGLHAAQERGTLFIGPNTEVYEGMVVGQHIRENDLDVNVCKKKQLTNFRAAGSDDALRLEPPKELSLDDALEYLSEDELLEVTPKDFRIRKRILPKNQRRRYQKQGGKVEK</sequence>
<dbReference type="Proteomes" id="UP000199387">
    <property type="component" value="Unassembled WGS sequence"/>
</dbReference>
<dbReference type="InterPro" id="IPR047043">
    <property type="entry name" value="BipA_III"/>
</dbReference>
<dbReference type="FunFam" id="3.30.70.240:FF:000002">
    <property type="entry name" value="GTP-binding protein TypA"/>
    <property type="match status" value="1"/>
</dbReference>
<dbReference type="InterPro" id="IPR000640">
    <property type="entry name" value="EFG_V-like"/>
</dbReference>
<keyword evidence="3" id="KW-0378">Hydrolase</keyword>
<dbReference type="SUPFAM" id="SSF52540">
    <property type="entry name" value="P-loop containing nucleoside triphosphate hydrolases"/>
    <property type="match status" value="1"/>
</dbReference>
<dbReference type="CDD" id="cd03710">
    <property type="entry name" value="BipA_TypA_C"/>
    <property type="match status" value="1"/>
</dbReference>
<evidence type="ECO:0000313" key="6">
    <source>
        <dbReference type="Proteomes" id="UP000199387"/>
    </source>
</evidence>
<dbReference type="GO" id="GO:0000027">
    <property type="term" value="P:ribosomal large subunit assembly"/>
    <property type="evidence" value="ECO:0007669"/>
    <property type="project" value="UniProtKB-UniRule"/>
</dbReference>
<evidence type="ECO:0000313" key="5">
    <source>
        <dbReference type="EMBL" id="SDC41319.1"/>
    </source>
</evidence>
<dbReference type="InterPro" id="IPR027417">
    <property type="entry name" value="P-loop_NTPase"/>
</dbReference>
<dbReference type="GO" id="GO:0005829">
    <property type="term" value="C:cytosol"/>
    <property type="evidence" value="ECO:0007669"/>
    <property type="project" value="TreeGrafter"/>
</dbReference>
<dbReference type="InterPro" id="IPR035651">
    <property type="entry name" value="BipA_V"/>
</dbReference>
<dbReference type="FunFam" id="3.40.50.300:FF:000055">
    <property type="entry name" value="GTP-binding protein TypA"/>
    <property type="match status" value="1"/>
</dbReference>
<accession>A0A1G6LDG2</accession>
<dbReference type="InterPro" id="IPR031157">
    <property type="entry name" value="G_TR_CS"/>
</dbReference>
<dbReference type="InterPro" id="IPR048876">
    <property type="entry name" value="BipA_C"/>
</dbReference>
<dbReference type="GO" id="GO:1990904">
    <property type="term" value="C:ribonucleoprotein complex"/>
    <property type="evidence" value="ECO:0007669"/>
    <property type="project" value="TreeGrafter"/>
</dbReference>
<dbReference type="Gene3D" id="2.40.30.10">
    <property type="entry name" value="Translation factors"/>
    <property type="match status" value="1"/>
</dbReference>
<dbReference type="InterPro" id="IPR047041">
    <property type="entry name" value="BipA_GTP-bd_dom"/>
</dbReference>
<dbReference type="InterPro" id="IPR009000">
    <property type="entry name" value="Transl_B-barrel_sf"/>
</dbReference>
<dbReference type="Gene3D" id="2.40.50.250">
    <property type="entry name" value="bipa protein"/>
    <property type="match status" value="1"/>
</dbReference>
<evidence type="ECO:0000256" key="2">
    <source>
        <dbReference type="ARBA" id="ARBA00023134"/>
    </source>
</evidence>
<dbReference type="Gene3D" id="3.30.70.870">
    <property type="entry name" value="Elongation Factor G (Translational Gtpase), domain 3"/>
    <property type="match status" value="1"/>
</dbReference>
<dbReference type="SUPFAM" id="SSF54980">
    <property type="entry name" value="EF-G C-terminal domain-like"/>
    <property type="match status" value="2"/>
</dbReference>
<dbReference type="CDD" id="cd01891">
    <property type="entry name" value="TypA_BipA"/>
    <property type="match status" value="1"/>
</dbReference>
<dbReference type="InterPro" id="IPR047042">
    <property type="entry name" value="BipA_II"/>
</dbReference>
<dbReference type="SUPFAM" id="SSF50447">
    <property type="entry name" value="Translation proteins"/>
    <property type="match status" value="1"/>
</dbReference>
<dbReference type="PANTHER" id="PTHR42908:SF8">
    <property type="entry name" value="TR-TYPE G DOMAIN-CONTAINING PROTEIN"/>
    <property type="match status" value="1"/>
</dbReference>
<dbReference type="AlphaFoldDB" id="A0A1G6LDG2"/>
<dbReference type="GO" id="GO:0043022">
    <property type="term" value="F:ribosome binding"/>
    <property type="evidence" value="ECO:0007669"/>
    <property type="project" value="UniProtKB-UniRule"/>
</dbReference>
<evidence type="ECO:0000256" key="3">
    <source>
        <dbReference type="HAMAP-Rule" id="MF_00849"/>
    </source>
</evidence>
<dbReference type="Pfam" id="PF00009">
    <property type="entry name" value="GTP_EFTU"/>
    <property type="match status" value="1"/>
</dbReference>
<keyword evidence="3" id="KW-0963">Cytoplasm</keyword>
<dbReference type="InterPro" id="IPR006298">
    <property type="entry name" value="BipA"/>
</dbReference>
<keyword evidence="1 3" id="KW-0547">Nucleotide-binding</keyword>
<dbReference type="FunFam" id="3.30.70.870:FF:000003">
    <property type="entry name" value="GTP-binding protein TypA"/>
    <property type="match status" value="1"/>
</dbReference>
<dbReference type="Pfam" id="PF21018">
    <property type="entry name" value="BipA_C"/>
    <property type="match status" value="1"/>
</dbReference>
<dbReference type="FunFam" id="2.40.50.250:FF:000001">
    <property type="entry name" value="GTP-binding protein TypA"/>
    <property type="match status" value="1"/>
</dbReference>
<comment type="subcellular location">
    <subcellularLocation>
        <location evidence="3">Cytoplasm</location>
    </subcellularLocation>
    <text evidence="3">Binds to ribosomes.</text>
</comment>
<comment type="subunit">
    <text evidence="3">Monomer.</text>
</comment>
<name>A0A1G6LDG2_9BACL</name>
<feature type="domain" description="Tr-type G" evidence="4">
    <location>
        <begin position="6"/>
        <end position="201"/>
    </location>
</feature>
<comment type="catalytic activity">
    <reaction evidence="3">
        <text>GTP + H2O = GDP + phosphate + H(+)</text>
        <dbReference type="Rhea" id="RHEA:19669"/>
        <dbReference type="ChEBI" id="CHEBI:15377"/>
        <dbReference type="ChEBI" id="CHEBI:15378"/>
        <dbReference type="ChEBI" id="CHEBI:37565"/>
        <dbReference type="ChEBI" id="CHEBI:43474"/>
        <dbReference type="ChEBI" id="CHEBI:58189"/>
    </reaction>
</comment>
<dbReference type="EMBL" id="FMZA01000007">
    <property type="protein sequence ID" value="SDC41319.1"/>
    <property type="molecule type" value="Genomic_DNA"/>
</dbReference>
<dbReference type="NCBIfam" id="TIGR01394">
    <property type="entry name" value="TypA_BipA"/>
    <property type="match status" value="1"/>
</dbReference>
<dbReference type="InterPro" id="IPR005225">
    <property type="entry name" value="Small_GTP-bd"/>
</dbReference>
<keyword evidence="3" id="KW-0820">tRNA-binding</keyword>
<dbReference type="GO" id="GO:0003924">
    <property type="term" value="F:GTPase activity"/>
    <property type="evidence" value="ECO:0007669"/>
    <property type="project" value="UniProtKB-UniRule"/>
</dbReference>
<dbReference type="EC" id="3.6.5.-" evidence="3"/>
<dbReference type="PRINTS" id="PR00315">
    <property type="entry name" value="ELONGATNFCT"/>
</dbReference>
<evidence type="ECO:0000256" key="1">
    <source>
        <dbReference type="ARBA" id="ARBA00022741"/>
    </source>
</evidence>
<dbReference type="InterPro" id="IPR042116">
    <property type="entry name" value="TypA/BipA_C"/>
</dbReference>
<dbReference type="NCBIfam" id="TIGR00231">
    <property type="entry name" value="small_GTP"/>
    <property type="match status" value="1"/>
</dbReference>
<feature type="binding site" evidence="3">
    <location>
        <begin position="131"/>
        <end position="134"/>
    </location>
    <ligand>
        <name>GTP</name>
        <dbReference type="ChEBI" id="CHEBI:37565"/>
    </ligand>
</feature>
<dbReference type="InterPro" id="IPR035647">
    <property type="entry name" value="EFG_III/V"/>
</dbReference>
<comment type="similarity">
    <text evidence="3">Belongs to the TRAFAC class translation factor GTPase superfamily. Classic translation factor GTPase family. BipA subfamily.</text>
</comment>
<keyword evidence="3" id="KW-0690">Ribosome biogenesis</keyword>
<dbReference type="GO" id="GO:0019843">
    <property type="term" value="F:rRNA binding"/>
    <property type="evidence" value="ECO:0007669"/>
    <property type="project" value="UniProtKB-KW"/>
</dbReference>
<dbReference type="InterPro" id="IPR004161">
    <property type="entry name" value="EFTu-like_2"/>
</dbReference>
<evidence type="ECO:0000259" key="4">
    <source>
        <dbReference type="PROSITE" id="PS51722"/>
    </source>
</evidence>
<dbReference type="PANTHER" id="PTHR42908">
    <property type="entry name" value="TRANSLATION ELONGATION FACTOR-RELATED"/>
    <property type="match status" value="1"/>
</dbReference>
<dbReference type="CDD" id="cd03691">
    <property type="entry name" value="BipA_TypA_II"/>
    <property type="match status" value="1"/>
</dbReference>
<organism evidence="5 6">
    <name type="scientific">Melghirimyces thermohalophilus</name>
    <dbReference type="NCBI Taxonomy" id="1236220"/>
    <lineage>
        <taxon>Bacteria</taxon>
        <taxon>Bacillati</taxon>
        <taxon>Bacillota</taxon>
        <taxon>Bacilli</taxon>
        <taxon>Bacillales</taxon>
        <taxon>Thermoactinomycetaceae</taxon>
        <taxon>Melghirimyces</taxon>
    </lineage>
</organism>
<dbReference type="PROSITE" id="PS51722">
    <property type="entry name" value="G_TR_2"/>
    <property type="match status" value="1"/>
</dbReference>